<dbReference type="PROSITE" id="PS51900">
    <property type="entry name" value="CB"/>
    <property type="match status" value="1"/>
</dbReference>
<evidence type="ECO:0000259" key="11">
    <source>
        <dbReference type="PROSITE" id="PS51900"/>
    </source>
</evidence>
<feature type="active site" evidence="9">
    <location>
        <position position="175"/>
    </location>
</feature>
<dbReference type="HAMAP" id="MF_01808">
    <property type="entry name" value="Recomb_XerC_XerD"/>
    <property type="match status" value="1"/>
</dbReference>
<keyword evidence="8 9" id="KW-0131">Cell cycle</keyword>
<dbReference type="InterPro" id="IPR050090">
    <property type="entry name" value="Tyrosine_recombinase_XerCD"/>
</dbReference>
<evidence type="ECO:0000256" key="5">
    <source>
        <dbReference type="ARBA" id="ARBA00022908"/>
    </source>
</evidence>
<feature type="domain" description="Core-binding (CB)" evidence="11">
    <location>
        <begin position="3"/>
        <end position="90"/>
    </location>
</feature>
<evidence type="ECO:0000313" key="12">
    <source>
        <dbReference type="EMBL" id="MDO7873654.1"/>
    </source>
</evidence>
<dbReference type="InterPro" id="IPR002104">
    <property type="entry name" value="Integrase_catalytic"/>
</dbReference>
<organism evidence="12 13">
    <name type="scientific">Hymenobacter aranciens</name>
    <dbReference type="NCBI Taxonomy" id="3063996"/>
    <lineage>
        <taxon>Bacteria</taxon>
        <taxon>Pseudomonadati</taxon>
        <taxon>Bacteroidota</taxon>
        <taxon>Cytophagia</taxon>
        <taxon>Cytophagales</taxon>
        <taxon>Hymenobacteraceae</taxon>
        <taxon>Hymenobacter</taxon>
    </lineage>
</organism>
<dbReference type="EMBL" id="JAUQSY010000002">
    <property type="protein sequence ID" value="MDO7873654.1"/>
    <property type="molecule type" value="Genomic_DNA"/>
</dbReference>
<reference evidence="12" key="1">
    <citation type="submission" date="2023-07" db="EMBL/GenBank/DDBJ databases">
        <authorList>
            <person name="Kim M.K."/>
        </authorList>
    </citation>
    <scope>NUCLEOTIDE SEQUENCE</scope>
    <source>
        <strain evidence="12">ASUV-10-1</strain>
    </source>
</reference>
<accession>A0ABT9B7H7</accession>
<keyword evidence="4 9" id="KW-0159">Chromosome partition</keyword>
<comment type="similarity">
    <text evidence="9">Belongs to the 'phage' integrase family. XerC subfamily.</text>
</comment>
<evidence type="ECO:0000256" key="4">
    <source>
        <dbReference type="ARBA" id="ARBA00022829"/>
    </source>
</evidence>
<dbReference type="RefSeq" id="WP_305004970.1">
    <property type="nucleotide sequence ID" value="NZ_JAUQSY010000002.1"/>
</dbReference>
<dbReference type="CDD" id="cd00798">
    <property type="entry name" value="INT_XerDC_C"/>
    <property type="match status" value="1"/>
</dbReference>
<keyword evidence="6 9" id="KW-0238">DNA-binding</keyword>
<keyword evidence="3 9" id="KW-0132">Cell division</keyword>
<name>A0ABT9B7H7_9BACT</name>
<evidence type="ECO:0000259" key="10">
    <source>
        <dbReference type="PROSITE" id="PS51898"/>
    </source>
</evidence>
<dbReference type="Gene3D" id="1.10.443.10">
    <property type="entry name" value="Intergrase catalytic core"/>
    <property type="match status" value="1"/>
</dbReference>
<dbReference type="SUPFAM" id="SSF56349">
    <property type="entry name" value="DNA breaking-rejoining enzymes"/>
    <property type="match status" value="1"/>
</dbReference>
<evidence type="ECO:0000256" key="8">
    <source>
        <dbReference type="ARBA" id="ARBA00023306"/>
    </source>
</evidence>
<gene>
    <name evidence="9" type="primary">xerC</name>
    <name evidence="12" type="ORF">Q5H93_02835</name>
</gene>
<dbReference type="InterPro" id="IPR013762">
    <property type="entry name" value="Integrase-like_cat_sf"/>
</dbReference>
<comment type="function">
    <text evidence="9">Site-specific tyrosine recombinase, which acts by catalyzing the cutting and rejoining of the recombining DNA molecules. The XerC-XerD complex is essential to convert dimers of the bacterial chromosome into monomers to permit their segregation at cell division. It also contributes to the segregational stability of plasmids.</text>
</comment>
<feature type="domain" description="Tyr recombinase" evidence="10">
    <location>
        <begin position="111"/>
        <end position="295"/>
    </location>
</feature>
<dbReference type="NCBIfam" id="NF001399">
    <property type="entry name" value="PRK00283.1"/>
    <property type="match status" value="1"/>
</dbReference>
<evidence type="ECO:0000256" key="7">
    <source>
        <dbReference type="ARBA" id="ARBA00023172"/>
    </source>
</evidence>
<protein>
    <recommendedName>
        <fullName evidence="9">Tyrosine recombinase XerC</fullName>
    </recommendedName>
</protein>
<dbReference type="InterPro" id="IPR010998">
    <property type="entry name" value="Integrase_recombinase_N"/>
</dbReference>
<dbReference type="PANTHER" id="PTHR30349:SF81">
    <property type="entry name" value="TYROSINE RECOMBINASE XERC"/>
    <property type="match status" value="1"/>
</dbReference>
<dbReference type="Gene3D" id="1.10.150.130">
    <property type="match status" value="1"/>
</dbReference>
<dbReference type="InterPro" id="IPR004107">
    <property type="entry name" value="Integrase_SAM-like_N"/>
</dbReference>
<feature type="active site" evidence="9">
    <location>
        <position position="151"/>
    </location>
</feature>
<proteinExistence type="inferred from homology"/>
<evidence type="ECO:0000256" key="2">
    <source>
        <dbReference type="ARBA" id="ARBA00022490"/>
    </source>
</evidence>
<dbReference type="Pfam" id="PF02899">
    <property type="entry name" value="Phage_int_SAM_1"/>
    <property type="match status" value="1"/>
</dbReference>
<keyword evidence="13" id="KW-1185">Reference proteome</keyword>
<feature type="active site" evidence="9">
    <location>
        <position position="273"/>
    </location>
</feature>
<evidence type="ECO:0000256" key="6">
    <source>
        <dbReference type="ARBA" id="ARBA00023125"/>
    </source>
</evidence>
<dbReference type="PANTHER" id="PTHR30349">
    <property type="entry name" value="PHAGE INTEGRASE-RELATED"/>
    <property type="match status" value="1"/>
</dbReference>
<sequence length="301" mass="33693">MTITWPQALKQFDGYLRLEKALSPNSVEAYMRDATKLQQFLLSQRRHLGPAQVDTATLREFLVFLTDLGLGTASQARIVSGLKAFFEFLITEDLLREDPTDTLAAPKSGRHLPDTLSYPEIEQLLGAADLSTDAGLRARAFLEVLYSSGLRVTELCDLRLSNINATEGYMKVLGKGNKERLVPIGREALKHLNFYLSGVRGHLDIKPGAEDLAFLSHRGRQLSRITVFTTIKELAELAGLRKTISPHTLRHSFATHLIEGGADLRAVQEMLGHVSITTTEIYTHLDRDYLRQVITEFHPRS</sequence>
<dbReference type="Pfam" id="PF00589">
    <property type="entry name" value="Phage_integrase"/>
    <property type="match status" value="1"/>
</dbReference>
<evidence type="ECO:0000256" key="1">
    <source>
        <dbReference type="ARBA" id="ARBA00004496"/>
    </source>
</evidence>
<comment type="caution">
    <text evidence="12">The sequence shown here is derived from an EMBL/GenBank/DDBJ whole genome shotgun (WGS) entry which is preliminary data.</text>
</comment>
<dbReference type="InterPro" id="IPR044068">
    <property type="entry name" value="CB"/>
</dbReference>
<comment type="subcellular location">
    <subcellularLocation>
        <location evidence="1 9">Cytoplasm</location>
    </subcellularLocation>
</comment>
<dbReference type="InterPro" id="IPR011010">
    <property type="entry name" value="DNA_brk_join_enz"/>
</dbReference>
<keyword evidence="2 9" id="KW-0963">Cytoplasm</keyword>
<dbReference type="Proteomes" id="UP001176429">
    <property type="component" value="Unassembled WGS sequence"/>
</dbReference>
<keyword evidence="7 9" id="KW-0233">DNA recombination</keyword>
<comment type="subunit">
    <text evidence="9">Forms a cyclic heterotetrameric complex composed of two molecules of XerC and two molecules of XerD.</text>
</comment>
<feature type="active site" evidence="9">
    <location>
        <position position="250"/>
    </location>
</feature>
<feature type="active site" description="O-(3'-phospho-DNA)-tyrosine intermediate" evidence="9">
    <location>
        <position position="282"/>
    </location>
</feature>
<dbReference type="InterPro" id="IPR023009">
    <property type="entry name" value="Tyrosine_recombinase_XerC/XerD"/>
</dbReference>
<evidence type="ECO:0000256" key="3">
    <source>
        <dbReference type="ARBA" id="ARBA00022618"/>
    </source>
</evidence>
<keyword evidence="5 9" id="KW-0229">DNA integration</keyword>
<feature type="active site" evidence="9">
    <location>
        <position position="247"/>
    </location>
</feature>
<evidence type="ECO:0000313" key="13">
    <source>
        <dbReference type="Proteomes" id="UP001176429"/>
    </source>
</evidence>
<dbReference type="PROSITE" id="PS51898">
    <property type="entry name" value="TYR_RECOMBINASE"/>
    <property type="match status" value="1"/>
</dbReference>
<evidence type="ECO:0000256" key="9">
    <source>
        <dbReference type="HAMAP-Rule" id="MF_01808"/>
    </source>
</evidence>